<gene>
    <name evidence="4" type="ORF">LMF89_04610</name>
</gene>
<dbReference type="Pfam" id="PF00011">
    <property type="entry name" value="HSP20"/>
    <property type="match status" value="1"/>
</dbReference>
<dbReference type="InterPro" id="IPR053570">
    <property type="entry name" value="sHSP/HSP20"/>
</dbReference>
<dbReference type="InterPro" id="IPR008978">
    <property type="entry name" value="HSP20-like_chaperone"/>
</dbReference>
<evidence type="ECO:0000313" key="5">
    <source>
        <dbReference type="Proteomes" id="UP001165492"/>
    </source>
</evidence>
<dbReference type="InterPro" id="IPR002068">
    <property type="entry name" value="A-crystallin/Hsp20_dom"/>
</dbReference>
<name>A0ABS8HN53_9FIRM</name>
<dbReference type="EMBL" id="JAJHJB010000004">
    <property type="protein sequence ID" value="MCC5464647.1"/>
    <property type="molecule type" value="Genomic_DNA"/>
</dbReference>
<comment type="similarity">
    <text evidence="1 2">Belongs to the small heat shock protein (HSP20) family.</text>
</comment>
<feature type="domain" description="SHSP" evidence="3">
    <location>
        <begin position="36"/>
        <end position="147"/>
    </location>
</feature>
<proteinExistence type="inferred from homology"/>
<accession>A0ABS8HN53</accession>
<protein>
    <submittedName>
        <fullName evidence="4">Hsp20/alpha crystallin family protein</fullName>
    </submittedName>
</protein>
<dbReference type="InterPro" id="IPR031107">
    <property type="entry name" value="Small_HSP"/>
</dbReference>
<organism evidence="4 5">
    <name type="scientific">Pelosinus baikalensis</name>
    <dbReference type="NCBI Taxonomy" id="2892015"/>
    <lineage>
        <taxon>Bacteria</taxon>
        <taxon>Bacillati</taxon>
        <taxon>Bacillota</taxon>
        <taxon>Negativicutes</taxon>
        <taxon>Selenomonadales</taxon>
        <taxon>Sporomusaceae</taxon>
        <taxon>Pelosinus</taxon>
    </lineage>
</organism>
<dbReference type="PANTHER" id="PTHR11527">
    <property type="entry name" value="HEAT-SHOCK PROTEIN 20 FAMILY MEMBER"/>
    <property type="match status" value="1"/>
</dbReference>
<dbReference type="RefSeq" id="WP_229534081.1">
    <property type="nucleotide sequence ID" value="NZ_JAJHJB010000004.1"/>
</dbReference>
<dbReference type="PROSITE" id="PS01031">
    <property type="entry name" value="SHSP"/>
    <property type="match status" value="1"/>
</dbReference>
<dbReference type="Gene3D" id="2.60.40.790">
    <property type="match status" value="1"/>
</dbReference>
<keyword evidence="5" id="KW-1185">Reference proteome</keyword>
<dbReference type="NCBIfam" id="NF042420">
    <property type="entry name" value="Hsp18_Clos"/>
    <property type="match status" value="1"/>
</dbReference>
<comment type="caution">
    <text evidence="4">The sequence shown here is derived from an EMBL/GenBank/DDBJ whole genome shotgun (WGS) entry which is preliminary data.</text>
</comment>
<evidence type="ECO:0000259" key="3">
    <source>
        <dbReference type="PROSITE" id="PS01031"/>
    </source>
</evidence>
<dbReference type="CDD" id="cd06471">
    <property type="entry name" value="ACD_LpsHSP_like"/>
    <property type="match status" value="1"/>
</dbReference>
<evidence type="ECO:0000256" key="1">
    <source>
        <dbReference type="PROSITE-ProRule" id="PRU00285"/>
    </source>
</evidence>
<evidence type="ECO:0000256" key="2">
    <source>
        <dbReference type="RuleBase" id="RU003616"/>
    </source>
</evidence>
<evidence type="ECO:0000313" key="4">
    <source>
        <dbReference type="EMBL" id="MCC5464647.1"/>
    </source>
</evidence>
<dbReference type="Proteomes" id="UP001165492">
    <property type="component" value="Unassembled WGS sequence"/>
</dbReference>
<reference evidence="4" key="1">
    <citation type="submission" date="2021-11" db="EMBL/GenBank/DDBJ databases">
        <title>Description of a new species Pelosinus isolated from the bottom sediments of Lake Baikal.</title>
        <authorList>
            <person name="Zakharyuk A."/>
        </authorList>
    </citation>
    <scope>NUCLEOTIDE SEQUENCE</scope>
    <source>
        <strain evidence="4">Bkl1</strain>
    </source>
</reference>
<sequence>MFNLVPFGKNHPLEKREDFFNQVFDNFFREDFFAPLTKIGNDFRVDLKEVEDSYLIEADLPGIKKEDIALQYANNYLTIIAKRHYNEENKQDNYLRRERRYGEFQRSFYIGNVQEDQIDAEFKDGVLIITLPKKDKAIKNVNTIPIR</sequence>
<dbReference type="SUPFAM" id="SSF49764">
    <property type="entry name" value="HSP20-like chaperones"/>
    <property type="match status" value="1"/>
</dbReference>